<keyword evidence="1 2" id="KW-0238">DNA-binding</keyword>
<dbReference type="PRINTS" id="PR00455">
    <property type="entry name" value="HTHTETR"/>
</dbReference>
<reference evidence="6" key="1">
    <citation type="journal article" date="2019" name="Int. J. Syst. Evol. Microbiol.">
        <title>The Global Catalogue of Microorganisms (GCM) 10K type strain sequencing project: providing services to taxonomists for standard genome sequencing and annotation.</title>
        <authorList>
            <consortium name="The Broad Institute Genomics Platform"/>
            <consortium name="The Broad Institute Genome Sequencing Center for Infectious Disease"/>
            <person name="Wu L."/>
            <person name="Ma J."/>
        </authorList>
    </citation>
    <scope>NUCLEOTIDE SEQUENCE [LARGE SCALE GENOMIC DNA]</scope>
    <source>
        <strain evidence="6">JCM 16898</strain>
    </source>
</reference>
<sequence>MPAERVDPASGKPVSEAAGGARQSTAARPSDEQLLEAACRAFAEFGLLGTSMDVLAKRANTTKPTLYAHFGSKDELYEACLRREAAKLTQQLFTTYEQAAALPAGQQIHAGMRAFFDYAAERPDGFRLLFDDQTRGNVGAVRSDLLNAITERVSGRVRAVAVRHGGATPTVSADLLAAMVVGIAVHGIRHALRCGSIDLAQPGELASSLASAGMRHLDPELMKTLDEADS</sequence>
<evidence type="ECO:0000256" key="3">
    <source>
        <dbReference type="SAM" id="MobiDB-lite"/>
    </source>
</evidence>
<dbReference type="InterPro" id="IPR050109">
    <property type="entry name" value="HTH-type_TetR-like_transc_reg"/>
</dbReference>
<dbReference type="InterPro" id="IPR009057">
    <property type="entry name" value="Homeodomain-like_sf"/>
</dbReference>
<evidence type="ECO:0000313" key="6">
    <source>
        <dbReference type="Proteomes" id="UP001500689"/>
    </source>
</evidence>
<evidence type="ECO:0000313" key="5">
    <source>
        <dbReference type="EMBL" id="GAA3576850.1"/>
    </source>
</evidence>
<evidence type="ECO:0000256" key="2">
    <source>
        <dbReference type="PROSITE-ProRule" id="PRU00335"/>
    </source>
</evidence>
<dbReference type="RefSeq" id="WP_344867671.1">
    <property type="nucleotide sequence ID" value="NZ_BAAAZN010000021.1"/>
</dbReference>
<dbReference type="Gene3D" id="1.10.357.10">
    <property type="entry name" value="Tetracycline Repressor, domain 2"/>
    <property type="match status" value="1"/>
</dbReference>
<name>A0ABP6Y3F3_9PSEU</name>
<dbReference type="EMBL" id="BAAAZN010000021">
    <property type="protein sequence ID" value="GAA3576850.1"/>
    <property type="molecule type" value="Genomic_DNA"/>
</dbReference>
<dbReference type="Proteomes" id="UP001500689">
    <property type="component" value="Unassembled WGS sequence"/>
</dbReference>
<proteinExistence type="predicted"/>
<dbReference type="InterPro" id="IPR036271">
    <property type="entry name" value="Tet_transcr_reg_TetR-rel_C_sf"/>
</dbReference>
<accession>A0ABP6Y3F3</accession>
<dbReference type="PANTHER" id="PTHR30055:SF158">
    <property type="entry name" value="POSSIBLE TRANSCRIPTIONAL REGULATORY PROTEIN (PROBABLY TETR-FAMILY)"/>
    <property type="match status" value="1"/>
</dbReference>
<feature type="region of interest" description="Disordered" evidence="3">
    <location>
        <begin position="1"/>
        <end position="27"/>
    </location>
</feature>
<evidence type="ECO:0000256" key="1">
    <source>
        <dbReference type="ARBA" id="ARBA00023125"/>
    </source>
</evidence>
<keyword evidence="6" id="KW-1185">Reference proteome</keyword>
<dbReference type="SUPFAM" id="SSF48498">
    <property type="entry name" value="Tetracyclin repressor-like, C-terminal domain"/>
    <property type="match status" value="1"/>
</dbReference>
<dbReference type="Pfam" id="PF00440">
    <property type="entry name" value="TetR_N"/>
    <property type="match status" value="1"/>
</dbReference>
<dbReference type="PANTHER" id="PTHR30055">
    <property type="entry name" value="HTH-TYPE TRANSCRIPTIONAL REGULATOR RUTR"/>
    <property type="match status" value="1"/>
</dbReference>
<dbReference type="InterPro" id="IPR001647">
    <property type="entry name" value="HTH_TetR"/>
</dbReference>
<feature type="domain" description="HTH tetR-type" evidence="4">
    <location>
        <begin position="28"/>
        <end position="88"/>
    </location>
</feature>
<comment type="caution">
    <text evidence="5">The sequence shown here is derived from an EMBL/GenBank/DDBJ whole genome shotgun (WGS) entry which is preliminary data.</text>
</comment>
<evidence type="ECO:0000259" key="4">
    <source>
        <dbReference type="PROSITE" id="PS50977"/>
    </source>
</evidence>
<feature type="DNA-binding region" description="H-T-H motif" evidence="2">
    <location>
        <begin position="51"/>
        <end position="70"/>
    </location>
</feature>
<protein>
    <submittedName>
        <fullName evidence="5">TetR/AcrR family transcriptional regulator</fullName>
    </submittedName>
</protein>
<gene>
    <name evidence="5" type="ORF">GCM10022222_71940</name>
</gene>
<dbReference type="SUPFAM" id="SSF46689">
    <property type="entry name" value="Homeodomain-like"/>
    <property type="match status" value="1"/>
</dbReference>
<dbReference type="PROSITE" id="PS50977">
    <property type="entry name" value="HTH_TETR_2"/>
    <property type="match status" value="1"/>
</dbReference>
<organism evidence="5 6">
    <name type="scientific">Amycolatopsis ultiminotia</name>
    <dbReference type="NCBI Taxonomy" id="543629"/>
    <lineage>
        <taxon>Bacteria</taxon>
        <taxon>Bacillati</taxon>
        <taxon>Actinomycetota</taxon>
        <taxon>Actinomycetes</taxon>
        <taxon>Pseudonocardiales</taxon>
        <taxon>Pseudonocardiaceae</taxon>
        <taxon>Amycolatopsis</taxon>
    </lineage>
</organism>